<dbReference type="Gene3D" id="1.10.486.10">
    <property type="entry name" value="PCRA, domain 4"/>
    <property type="match status" value="1"/>
</dbReference>
<evidence type="ECO:0000256" key="1">
    <source>
        <dbReference type="ARBA" id="ARBA00009922"/>
    </source>
</evidence>
<evidence type="ECO:0000256" key="2">
    <source>
        <dbReference type="ARBA" id="ARBA00022741"/>
    </source>
</evidence>
<comment type="catalytic activity">
    <reaction evidence="8">
        <text>Couples ATP hydrolysis with the unwinding of duplex DNA by translocating in the 3'-5' direction.</text>
        <dbReference type="EC" id="5.6.2.4"/>
    </reaction>
</comment>
<evidence type="ECO:0000256" key="5">
    <source>
        <dbReference type="ARBA" id="ARBA00022840"/>
    </source>
</evidence>
<dbReference type="AlphaFoldDB" id="A0A523UV52"/>
<dbReference type="Pfam" id="PF13361">
    <property type="entry name" value="UvrD_C"/>
    <property type="match status" value="1"/>
</dbReference>
<dbReference type="GO" id="GO:0033202">
    <property type="term" value="C:DNA helicase complex"/>
    <property type="evidence" value="ECO:0007669"/>
    <property type="project" value="TreeGrafter"/>
</dbReference>
<dbReference type="PROSITE" id="PS51217">
    <property type="entry name" value="UVRD_HELICASE_CTER"/>
    <property type="match status" value="1"/>
</dbReference>
<dbReference type="InterPro" id="IPR014016">
    <property type="entry name" value="UvrD-like_ATP-bd"/>
</dbReference>
<protein>
    <recommendedName>
        <fullName evidence="9">DNA 3'-5' helicase</fullName>
        <ecNumber evidence="9">5.6.2.4</ecNumber>
    </recommendedName>
</protein>
<keyword evidence="6" id="KW-0238">DNA-binding</keyword>
<feature type="domain" description="UvrD-like helicase C-terminal" evidence="13">
    <location>
        <begin position="287"/>
        <end position="558"/>
    </location>
</feature>
<dbReference type="Pfam" id="PF00580">
    <property type="entry name" value="UvrD-helicase"/>
    <property type="match status" value="1"/>
</dbReference>
<dbReference type="Gene3D" id="1.10.10.160">
    <property type="match status" value="1"/>
</dbReference>
<dbReference type="CDD" id="cd18807">
    <property type="entry name" value="SF1_C_UvrD"/>
    <property type="match status" value="1"/>
</dbReference>
<comment type="caution">
    <text evidence="14">The sequence shown here is derived from an EMBL/GenBank/DDBJ whole genome shotgun (WGS) entry which is preliminary data.</text>
</comment>
<dbReference type="SUPFAM" id="SSF52540">
    <property type="entry name" value="P-loop containing nucleoside triphosphate hydrolases"/>
    <property type="match status" value="1"/>
</dbReference>
<evidence type="ECO:0000256" key="9">
    <source>
        <dbReference type="ARBA" id="ARBA00034808"/>
    </source>
</evidence>
<evidence type="ECO:0000256" key="10">
    <source>
        <dbReference type="ARBA" id="ARBA00048988"/>
    </source>
</evidence>
<dbReference type="Proteomes" id="UP000315525">
    <property type="component" value="Unassembled WGS sequence"/>
</dbReference>
<dbReference type="GO" id="GO:0000725">
    <property type="term" value="P:recombinational repair"/>
    <property type="evidence" value="ECO:0007669"/>
    <property type="project" value="TreeGrafter"/>
</dbReference>
<accession>A0A523UV52</accession>
<dbReference type="EC" id="5.6.2.4" evidence="9"/>
<dbReference type="GO" id="GO:0016887">
    <property type="term" value="F:ATP hydrolysis activity"/>
    <property type="evidence" value="ECO:0007669"/>
    <property type="project" value="RHEA"/>
</dbReference>
<keyword evidence="3 11" id="KW-0378">Hydrolase</keyword>
<dbReference type="GO" id="GO:0005524">
    <property type="term" value="F:ATP binding"/>
    <property type="evidence" value="ECO:0007669"/>
    <property type="project" value="UniProtKB-UniRule"/>
</dbReference>
<proteinExistence type="inferred from homology"/>
<keyword evidence="5 11" id="KW-0067">ATP-binding</keyword>
<dbReference type="GO" id="GO:0003677">
    <property type="term" value="F:DNA binding"/>
    <property type="evidence" value="ECO:0007669"/>
    <property type="project" value="UniProtKB-KW"/>
</dbReference>
<evidence type="ECO:0000256" key="8">
    <source>
        <dbReference type="ARBA" id="ARBA00034617"/>
    </source>
</evidence>
<comment type="catalytic activity">
    <reaction evidence="10">
        <text>ATP + H2O = ADP + phosphate + H(+)</text>
        <dbReference type="Rhea" id="RHEA:13065"/>
        <dbReference type="ChEBI" id="CHEBI:15377"/>
        <dbReference type="ChEBI" id="CHEBI:15378"/>
        <dbReference type="ChEBI" id="CHEBI:30616"/>
        <dbReference type="ChEBI" id="CHEBI:43474"/>
        <dbReference type="ChEBI" id="CHEBI:456216"/>
        <dbReference type="EC" id="5.6.2.4"/>
    </reaction>
</comment>
<dbReference type="EMBL" id="SOJN01000053">
    <property type="protein sequence ID" value="TET46425.1"/>
    <property type="molecule type" value="Genomic_DNA"/>
</dbReference>
<dbReference type="GO" id="GO:0043138">
    <property type="term" value="F:3'-5' DNA helicase activity"/>
    <property type="evidence" value="ECO:0007669"/>
    <property type="project" value="UniProtKB-EC"/>
</dbReference>
<evidence type="ECO:0000313" key="15">
    <source>
        <dbReference type="Proteomes" id="UP000315525"/>
    </source>
</evidence>
<dbReference type="PROSITE" id="PS51198">
    <property type="entry name" value="UVRD_HELICASE_ATP_BIND"/>
    <property type="match status" value="1"/>
</dbReference>
<dbReference type="InterPro" id="IPR027417">
    <property type="entry name" value="P-loop_NTPase"/>
</dbReference>
<evidence type="ECO:0000256" key="4">
    <source>
        <dbReference type="ARBA" id="ARBA00022806"/>
    </source>
</evidence>
<dbReference type="InterPro" id="IPR000212">
    <property type="entry name" value="DNA_helicase_UvrD/REP"/>
</dbReference>
<feature type="binding site" evidence="11">
    <location>
        <begin position="30"/>
        <end position="37"/>
    </location>
    <ligand>
        <name>ATP</name>
        <dbReference type="ChEBI" id="CHEBI:30616"/>
    </ligand>
</feature>
<evidence type="ECO:0000256" key="3">
    <source>
        <dbReference type="ARBA" id="ARBA00022801"/>
    </source>
</evidence>
<evidence type="ECO:0000256" key="11">
    <source>
        <dbReference type="PROSITE-ProRule" id="PRU00560"/>
    </source>
</evidence>
<dbReference type="GO" id="GO:0005829">
    <property type="term" value="C:cytosol"/>
    <property type="evidence" value="ECO:0007669"/>
    <property type="project" value="TreeGrafter"/>
</dbReference>
<dbReference type="InterPro" id="IPR014017">
    <property type="entry name" value="DNA_helicase_UvrD-like_C"/>
</dbReference>
<evidence type="ECO:0000313" key="14">
    <source>
        <dbReference type="EMBL" id="TET46425.1"/>
    </source>
</evidence>
<feature type="domain" description="UvrD-like helicase ATP-binding" evidence="12">
    <location>
        <begin position="9"/>
        <end position="286"/>
    </location>
</feature>
<dbReference type="InterPro" id="IPR013986">
    <property type="entry name" value="DExx_box_DNA_helicase_dom_sf"/>
</dbReference>
<gene>
    <name evidence="14" type="ORF">E3J62_04265</name>
</gene>
<keyword evidence="2 11" id="KW-0547">Nucleotide-binding</keyword>
<evidence type="ECO:0000259" key="13">
    <source>
        <dbReference type="PROSITE" id="PS51217"/>
    </source>
</evidence>
<keyword evidence="4 11" id="KW-0347">Helicase</keyword>
<dbReference type="CDD" id="cd17932">
    <property type="entry name" value="DEXQc_UvrD"/>
    <property type="match status" value="1"/>
</dbReference>
<dbReference type="PANTHER" id="PTHR11070">
    <property type="entry name" value="UVRD / RECB / PCRA DNA HELICASE FAMILY MEMBER"/>
    <property type="match status" value="1"/>
</dbReference>
<dbReference type="PANTHER" id="PTHR11070:SF2">
    <property type="entry name" value="ATP-DEPENDENT DNA HELICASE SRS2"/>
    <property type="match status" value="1"/>
</dbReference>
<sequence length="702" mass="80209">MKELQKLLADLNPEQRVAVTWPEGPVLILAGAGSGKTRVLAYRIAYLIGHKGVKPQNVLAVTFTNKAAEEMAQRVQNLLEGEMKPLWLGTFHSACVRILRRDGEYVGYARNFSIFDETDSLSILKEIMKELKLSEREYNPKAIRSRISGAKNALVGPEGYPVSNRYTEQVVRVYAAYNARLRQYNGLDFDDLLLKVVELLSGYENVKDIYSDRFRHILVDEYQDTNRAQYLIVQLLSSKHRNIFVVGDDDQSIYGFRGADINNILDFEKDFPDVKTVRLEQNYRSTRLILNAASSVVRNNVGRMGKELWTENEEGEKLVLIEAADEEDEAMMICENLFRSGRNLRDFVILYRTNAQSRPIEETMRRAGLPYIVVGGMRFYERKEVKDIIAYMRLVVNPKDSVSLKRIVNSPKRGIGPAVVGRLERFAGEQGISLYESILRIEEIEEIQERYMNALRGFRNVIEKAKASVDELGAAELMSQMIDDVGYIRELEQERTREAGSRIENVRELLSSAVSYEERATDRSIRGFLTEVSLFTAIDGWNEKQEAVTLMTVHNAKGLEFPVVFISGLEDGLFPHSSSFESPSELEEERRLFYVSMTRAKEKVYLSHARERTRFGGPMPSFPSRFLKEIPEDLIDTEKSKFSQFDVGDIVRHPDWGVAKVLRLEGDGDDVRAVLRFEAGFEKLVMLKYAGLTRASKEDQWG</sequence>
<dbReference type="Gene3D" id="3.40.50.300">
    <property type="entry name" value="P-loop containing nucleotide triphosphate hydrolases"/>
    <property type="match status" value="2"/>
</dbReference>
<name>A0A523UV52_UNCT6</name>
<keyword evidence="7" id="KW-0413">Isomerase</keyword>
<reference evidence="14 15" key="1">
    <citation type="submission" date="2019-03" db="EMBL/GenBank/DDBJ databases">
        <title>Metabolic potential of uncultured bacteria and archaea associated with petroleum seepage in deep-sea sediments.</title>
        <authorList>
            <person name="Dong X."/>
            <person name="Hubert C."/>
        </authorList>
    </citation>
    <scope>NUCLEOTIDE SEQUENCE [LARGE SCALE GENOMIC DNA]</scope>
    <source>
        <strain evidence="14">E44_bin18</strain>
    </source>
</reference>
<comment type="similarity">
    <text evidence="1">Belongs to the helicase family. UvrD subfamily.</text>
</comment>
<evidence type="ECO:0000259" key="12">
    <source>
        <dbReference type="PROSITE" id="PS51198"/>
    </source>
</evidence>
<organism evidence="14 15">
    <name type="scientific">candidate division TA06 bacterium</name>
    <dbReference type="NCBI Taxonomy" id="2250710"/>
    <lineage>
        <taxon>Bacteria</taxon>
        <taxon>Bacteria division TA06</taxon>
    </lineage>
</organism>
<evidence type="ECO:0000256" key="7">
    <source>
        <dbReference type="ARBA" id="ARBA00023235"/>
    </source>
</evidence>
<dbReference type="FunFam" id="1.10.486.10:FF:000003">
    <property type="entry name" value="ATP-dependent DNA helicase"/>
    <property type="match status" value="1"/>
</dbReference>
<dbReference type="GO" id="GO:0009314">
    <property type="term" value="P:response to radiation"/>
    <property type="evidence" value="ECO:0007669"/>
    <property type="project" value="UniProtKB-ARBA"/>
</dbReference>
<dbReference type="FunFam" id="1.10.10.160:FF:000001">
    <property type="entry name" value="ATP-dependent DNA helicase"/>
    <property type="match status" value="1"/>
</dbReference>
<evidence type="ECO:0000256" key="6">
    <source>
        <dbReference type="ARBA" id="ARBA00023125"/>
    </source>
</evidence>